<evidence type="ECO:0000313" key="2">
    <source>
        <dbReference type="EMBL" id="KAK1845910.1"/>
    </source>
</evidence>
<sequence length="115" mass="12721">MAARSWNLPLMSSSASNLPVARSEAAETKRDKRTAQPQHLTGQPPDPAPTRSKLDASSLRSLHQHQPIHQCPCRHAPLSRPCLCLTRTDRRPFLAVSCTKMGLKNLPWASAIEPH</sequence>
<organism evidence="2 3">
    <name type="scientific">Colletotrichum chrysophilum</name>
    <dbReference type="NCBI Taxonomy" id="1836956"/>
    <lineage>
        <taxon>Eukaryota</taxon>
        <taxon>Fungi</taxon>
        <taxon>Dikarya</taxon>
        <taxon>Ascomycota</taxon>
        <taxon>Pezizomycotina</taxon>
        <taxon>Sordariomycetes</taxon>
        <taxon>Hypocreomycetidae</taxon>
        <taxon>Glomerellales</taxon>
        <taxon>Glomerellaceae</taxon>
        <taxon>Colletotrichum</taxon>
        <taxon>Colletotrichum gloeosporioides species complex</taxon>
    </lineage>
</organism>
<feature type="compositionally biased region" description="Basic and acidic residues" evidence="1">
    <location>
        <begin position="24"/>
        <end position="34"/>
    </location>
</feature>
<dbReference type="Proteomes" id="UP001243330">
    <property type="component" value="Unassembled WGS sequence"/>
</dbReference>
<gene>
    <name evidence="2" type="ORF">CCHR01_11458</name>
</gene>
<evidence type="ECO:0000256" key="1">
    <source>
        <dbReference type="SAM" id="MobiDB-lite"/>
    </source>
</evidence>
<proteinExistence type="predicted"/>
<accession>A0AAD9EEQ1</accession>
<evidence type="ECO:0000313" key="3">
    <source>
        <dbReference type="Proteomes" id="UP001243330"/>
    </source>
</evidence>
<keyword evidence="3" id="KW-1185">Reference proteome</keyword>
<dbReference type="EMBL" id="JAQOWY010000255">
    <property type="protein sequence ID" value="KAK1845910.1"/>
    <property type="molecule type" value="Genomic_DNA"/>
</dbReference>
<name>A0AAD9EEQ1_9PEZI</name>
<feature type="region of interest" description="Disordered" evidence="1">
    <location>
        <begin position="13"/>
        <end position="66"/>
    </location>
</feature>
<comment type="caution">
    <text evidence="2">The sequence shown here is derived from an EMBL/GenBank/DDBJ whole genome shotgun (WGS) entry which is preliminary data.</text>
</comment>
<dbReference type="AlphaFoldDB" id="A0AAD9EEQ1"/>
<protein>
    <submittedName>
        <fullName evidence="2">Uncharacterized protein</fullName>
    </submittedName>
</protein>
<reference evidence="2" key="1">
    <citation type="submission" date="2023-01" db="EMBL/GenBank/DDBJ databases">
        <title>Colletotrichum chrysophilum M932 genome sequence.</title>
        <authorList>
            <person name="Baroncelli R."/>
        </authorList>
    </citation>
    <scope>NUCLEOTIDE SEQUENCE</scope>
    <source>
        <strain evidence="2">M932</strain>
    </source>
</reference>